<comment type="caution">
    <text evidence="1">The sequence shown here is derived from an EMBL/GenBank/DDBJ whole genome shotgun (WGS) entry which is preliminary data.</text>
</comment>
<dbReference type="Proteomes" id="UP000759443">
    <property type="component" value="Unassembled WGS sequence"/>
</dbReference>
<dbReference type="EMBL" id="JAGGJU010000012">
    <property type="protein sequence ID" value="MBP1852729.1"/>
    <property type="molecule type" value="Genomic_DNA"/>
</dbReference>
<sequence>QSLDQSLIKKPYSEVAHFSVEKPAQFRVEINNPAPGDEG</sequence>
<protein>
    <submittedName>
        <fullName evidence="1">Uncharacterized protein</fullName>
    </submittedName>
</protein>
<proteinExistence type="predicted"/>
<gene>
    <name evidence="1" type="ORF">J2Z17_004187</name>
</gene>
<keyword evidence="2" id="KW-1185">Reference proteome</keyword>
<evidence type="ECO:0000313" key="2">
    <source>
        <dbReference type="Proteomes" id="UP000759443"/>
    </source>
</evidence>
<feature type="non-terminal residue" evidence="1">
    <location>
        <position position="1"/>
    </location>
</feature>
<name>A0ABS4E465_9HYPH</name>
<reference evidence="1 2" key="1">
    <citation type="submission" date="2021-03" db="EMBL/GenBank/DDBJ databases">
        <title>Genomic Encyclopedia of Type Strains, Phase IV (KMG-IV): sequencing the most valuable type-strain genomes for metagenomic binning, comparative biology and taxonomic classification.</title>
        <authorList>
            <person name="Goeker M."/>
        </authorList>
    </citation>
    <scope>NUCLEOTIDE SEQUENCE [LARGE SCALE GENOMIC DNA]</scope>
    <source>
        <strain evidence="1 2">DSM 21600</strain>
    </source>
</reference>
<accession>A0ABS4E465</accession>
<organism evidence="1 2">
    <name type="scientific">Rhizobium halophytocola</name>
    <dbReference type="NCBI Taxonomy" id="735519"/>
    <lineage>
        <taxon>Bacteria</taxon>
        <taxon>Pseudomonadati</taxon>
        <taxon>Pseudomonadota</taxon>
        <taxon>Alphaproteobacteria</taxon>
        <taxon>Hyphomicrobiales</taxon>
        <taxon>Rhizobiaceae</taxon>
        <taxon>Rhizobium/Agrobacterium group</taxon>
        <taxon>Rhizobium</taxon>
    </lineage>
</organism>
<evidence type="ECO:0000313" key="1">
    <source>
        <dbReference type="EMBL" id="MBP1852729.1"/>
    </source>
</evidence>